<dbReference type="EMBL" id="PKTG01000064">
    <property type="protein sequence ID" value="PLX18350.1"/>
    <property type="molecule type" value="Genomic_DNA"/>
</dbReference>
<accession>A0A2N5ZI16</accession>
<sequence>MRIAGDLNQLQSGGVQNSIQVNMLKKSLDLSEKTSSDLLSSLVESMQGIQQSSPLGKNVDFYA</sequence>
<evidence type="ECO:0000313" key="2">
    <source>
        <dbReference type="Proteomes" id="UP000234857"/>
    </source>
</evidence>
<proteinExistence type="predicted"/>
<gene>
    <name evidence="1" type="ORF">C0601_04855</name>
</gene>
<protein>
    <recommendedName>
        <fullName evidence="3">Motility protein</fullName>
    </recommendedName>
</protein>
<comment type="caution">
    <text evidence="1">The sequence shown here is derived from an EMBL/GenBank/DDBJ whole genome shotgun (WGS) entry which is preliminary data.</text>
</comment>
<reference evidence="1 2" key="1">
    <citation type="submission" date="2017-11" db="EMBL/GenBank/DDBJ databases">
        <title>Genome-resolved metagenomics identifies genetic mobility, metabolic interactions, and unexpected diversity in perchlorate-reducing communities.</title>
        <authorList>
            <person name="Barnum T.P."/>
            <person name="Figueroa I.A."/>
            <person name="Carlstrom C.I."/>
            <person name="Lucas L.N."/>
            <person name="Engelbrektson A.L."/>
            <person name="Coates J.D."/>
        </authorList>
    </citation>
    <scope>NUCLEOTIDE SEQUENCE [LARGE SCALE GENOMIC DNA]</scope>
    <source>
        <strain evidence="1">BM706</strain>
    </source>
</reference>
<dbReference type="Proteomes" id="UP000234857">
    <property type="component" value="Unassembled WGS sequence"/>
</dbReference>
<name>A0A2N5ZI16_MUIH1</name>
<evidence type="ECO:0000313" key="1">
    <source>
        <dbReference type="EMBL" id="PLX18350.1"/>
    </source>
</evidence>
<evidence type="ECO:0008006" key="3">
    <source>
        <dbReference type="Google" id="ProtNLM"/>
    </source>
</evidence>
<dbReference type="AlphaFoldDB" id="A0A2N5ZI16"/>
<organism evidence="1 2">
    <name type="scientific">Muiribacterium halophilum</name>
    <dbReference type="NCBI Taxonomy" id="2053465"/>
    <lineage>
        <taxon>Bacteria</taxon>
        <taxon>Candidatus Muiribacteriota</taxon>
        <taxon>Candidatus Muiribacteriia</taxon>
        <taxon>Candidatus Muiribacteriales</taxon>
        <taxon>Candidatus Muiribacteriaceae</taxon>
        <taxon>Candidatus Muiribacterium</taxon>
    </lineage>
</organism>